<reference evidence="3 4" key="1">
    <citation type="submission" date="2014-12" db="EMBL/GenBank/DDBJ databases">
        <title>Genome sequence of Flavobacterium beibuense RSKm HC5.</title>
        <authorList>
            <person name="Kim J.F."/>
            <person name="Song J.Y."/>
            <person name="Kwak M.-J."/>
            <person name="Lee S.-W."/>
        </authorList>
    </citation>
    <scope>NUCLEOTIDE SEQUENCE [LARGE SCALE GENOMIC DNA]</scope>
    <source>
        <strain evidence="3 4">RSKm HC5</strain>
    </source>
</reference>
<organism evidence="3 4">
    <name type="scientific">Flavobacterium beibuense</name>
    <dbReference type="NCBI Taxonomy" id="657326"/>
    <lineage>
        <taxon>Bacteria</taxon>
        <taxon>Pseudomonadati</taxon>
        <taxon>Bacteroidota</taxon>
        <taxon>Flavobacteriia</taxon>
        <taxon>Flavobacteriales</taxon>
        <taxon>Flavobacteriaceae</taxon>
        <taxon>Flavobacterium</taxon>
    </lineage>
</organism>
<protein>
    <submittedName>
        <fullName evidence="3">TonB-dependent outer membrane receptor</fullName>
    </submittedName>
</protein>
<dbReference type="InterPro" id="IPR037066">
    <property type="entry name" value="Plug_dom_sf"/>
</dbReference>
<evidence type="ECO:0000313" key="4">
    <source>
        <dbReference type="Proteomes" id="UP000289775"/>
    </source>
</evidence>
<dbReference type="Pfam" id="PF14905">
    <property type="entry name" value="OMP_b-brl_3"/>
    <property type="match status" value="1"/>
</dbReference>
<dbReference type="SUPFAM" id="SSF56935">
    <property type="entry name" value="Porins"/>
    <property type="match status" value="2"/>
</dbReference>
<dbReference type="SUPFAM" id="SSF49464">
    <property type="entry name" value="Carboxypeptidase regulatory domain-like"/>
    <property type="match status" value="1"/>
</dbReference>
<feature type="domain" description="Outer membrane protein beta-barrel" evidence="2">
    <location>
        <begin position="448"/>
        <end position="780"/>
    </location>
</feature>
<keyword evidence="4" id="KW-1185">Reference proteome</keyword>
<evidence type="ECO:0000259" key="2">
    <source>
        <dbReference type="Pfam" id="PF14905"/>
    </source>
</evidence>
<proteinExistence type="predicted"/>
<dbReference type="InterPro" id="IPR008969">
    <property type="entry name" value="CarboxyPept-like_regulatory"/>
</dbReference>
<keyword evidence="3" id="KW-0675">Receptor</keyword>
<feature type="compositionally biased region" description="Low complexity" evidence="1">
    <location>
        <begin position="405"/>
        <end position="419"/>
    </location>
</feature>
<sequence length="928" mass="105385">MFSTFCFSQSITLKGVVTDNTDYPLESATVYLTSVKDSTLVDYTITNKSGNWEMKIRQVDNPVNLKISFVGLANYSKQYESLTQDIDFGKIVLEDQSTELSEVIIEGEVPPVRIKSDTLEFNAASFKVRPDSNVKTLLEQLPGVVVDSDGKITVNGKEVNQILVNGKPFFDKNGQIALQNLPADMINKVQVTDTKTKKEEISGEKASSDNASINLTIDEDKNKGLFGKFMGGYGTNDRYETSAIGNYFKDKFRLSLLASSNNINSSGFSMDEIFDNMGGGRNTSLYAMDNGGVYINGMMFGGGSGITKSDMIGVNYSDEWAKDFDNSTSYFYNSASTENNNRSHRETLITNEAPNDTNDRRNITESVSSSKNDQYAHSFQTEFEFKPDSTSTVSYVPRFVKANSKNNSISSSTTTNQDNELLNESNGSYYNESENQNFESGLDYYKSLSKNGRGLNLSLSNTNNVNNSSNYNNSATYFYTDSDNDGNPDPADIRNQVRINRQTLDSYYAELAYTEPVTDSLKLSTGFTYETELSVQNRKGFDFDDATGEYSIENDELTNYMSSRTNTVTPGISLRQNKNKYYWSIQGGTDITQFKNFSSYMGNDYSLDKDYMLPSANANFRYKFTKSKSISFYYNYDVSFPQASQILPVEDLSSALYTSIGNPDLDPSQNNRFSLSFRNYDYSTRSGYGFYSGITFNKDNIVQYTEIQSSGKQRTSYTNINGTYSSYFGGYFSKQYKKEEHTYRLNLNMYLNYDLNKGYTNQKLYESKEFYFGPRVNFTYEYGDLLTVSPSYTFSYNQKDYTNYSISQASNFVHEVKLQTTSYWPKHIVFGNDFGYTYNSQLGDGFKKDFFLWNTSLGYNFYNDKLLFKVKVYDILNQNLGTSRSITDTSISDSQNTVLKRYAMFSLTYKLTKFGAKEKKGGNRFWMF</sequence>
<comment type="caution">
    <text evidence="3">The sequence shown here is derived from an EMBL/GenBank/DDBJ whole genome shotgun (WGS) entry which is preliminary data.</text>
</comment>
<feature type="compositionally biased region" description="Polar residues" evidence="1">
    <location>
        <begin position="364"/>
        <end position="373"/>
    </location>
</feature>
<gene>
    <name evidence="3" type="ORF">NU09_2437</name>
</gene>
<accession>A0A444W8C0</accession>
<dbReference type="Gene3D" id="2.170.130.10">
    <property type="entry name" value="TonB-dependent receptor, plug domain"/>
    <property type="match status" value="1"/>
</dbReference>
<feature type="region of interest" description="Disordered" evidence="1">
    <location>
        <begin position="336"/>
        <end position="373"/>
    </location>
</feature>
<dbReference type="EMBL" id="JUIW01000008">
    <property type="protein sequence ID" value="RYJ42033.1"/>
    <property type="molecule type" value="Genomic_DNA"/>
</dbReference>
<dbReference type="Proteomes" id="UP000289775">
    <property type="component" value="Unassembled WGS sequence"/>
</dbReference>
<evidence type="ECO:0000256" key="1">
    <source>
        <dbReference type="SAM" id="MobiDB-lite"/>
    </source>
</evidence>
<feature type="region of interest" description="Disordered" evidence="1">
    <location>
        <begin position="405"/>
        <end position="427"/>
    </location>
</feature>
<evidence type="ECO:0000313" key="3">
    <source>
        <dbReference type="EMBL" id="RYJ42033.1"/>
    </source>
</evidence>
<dbReference type="InterPro" id="IPR041700">
    <property type="entry name" value="OMP_b-brl_3"/>
</dbReference>
<name>A0A444W8C0_9FLAO</name>
<dbReference type="AlphaFoldDB" id="A0A444W8C0"/>